<evidence type="ECO:0000313" key="3">
    <source>
        <dbReference type="EMBL" id="MBC5664428.1"/>
    </source>
</evidence>
<evidence type="ECO:0000256" key="2">
    <source>
        <dbReference type="SAM" id="Phobius"/>
    </source>
</evidence>
<dbReference type="RefSeq" id="WP_186855453.1">
    <property type="nucleotide sequence ID" value="NZ_JACOOY010000004.1"/>
</dbReference>
<feature type="transmembrane region" description="Helical" evidence="2">
    <location>
        <begin position="6"/>
        <end position="23"/>
    </location>
</feature>
<proteinExistence type="predicted"/>
<evidence type="ECO:0000256" key="1">
    <source>
        <dbReference type="SAM" id="MobiDB-lite"/>
    </source>
</evidence>
<evidence type="ECO:0000313" key="4">
    <source>
        <dbReference type="Proteomes" id="UP000647235"/>
    </source>
</evidence>
<comment type="caution">
    <text evidence="3">The sequence shown here is derived from an EMBL/GenBank/DDBJ whole genome shotgun (WGS) entry which is preliminary data.</text>
</comment>
<keyword evidence="4" id="KW-1185">Reference proteome</keyword>
<feature type="region of interest" description="Disordered" evidence="1">
    <location>
        <begin position="63"/>
        <end position="82"/>
    </location>
</feature>
<protein>
    <submittedName>
        <fullName evidence="3">Uncharacterized protein</fullName>
    </submittedName>
</protein>
<keyword evidence="2" id="KW-0472">Membrane</keyword>
<accession>A0ABR7ESV6</accession>
<name>A0ABR7ESV6_9FIRM</name>
<dbReference type="Proteomes" id="UP000647235">
    <property type="component" value="Unassembled WGS sequence"/>
</dbReference>
<sequence length="82" mass="9559">MKESPLILYIVHFIVCVTVMVMVSLEIRKYGTQDMLLCALKWFSLTAVIGSGFFLDEKIKKVKEESRKEKEESRNSRDSEKQ</sequence>
<gene>
    <name evidence="3" type="ORF">H8S07_03895</name>
</gene>
<reference evidence="3 4" key="1">
    <citation type="submission" date="2020-08" db="EMBL/GenBank/DDBJ databases">
        <title>Genome public.</title>
        <authorList>
            <person name="Liu C."/>
            <person name="Sun Q."/>
        </authorList>
    </citation>
    <scope>NUCLEOTIDE SEQUENCE [LARGE SCALE GENOMIC DNA]</scope>
    <source>
        <strain evidence="3 4">NSJ-36</strain>
    </source>
</reference>
<keyword evidence="2" id="KW-0812">Transmembrane</keyword>
<organism evidence="3 4">
    <name type="scientific">Dorea hominis</name>
    <dbReference type="NCBI Taxonomy" id="2763040"/>
    <lineage>
        <taxon>Bacteria</taxon>
        <taxon>Bacillati</taxon>
        <taxon>Bacillota</taxon>
        <taxon>Clostridia</taxon>
        <taxon>Lachnospirales</taxon>
        <taxon>Lachnospiraceae</taxon>
        <taxon>Dorea</taxon>
    </lineage>
</organism>
<keyword evidence="2" id="KW-1133">Transmembrane helix</keyword>
<dbReference type="EMBL" id="JACOOY010000004">
    <property type="protein sequence ID" value="MBC5664428.1"/>
    <property type="molecule type" value="Genomic_DNA"/>
</dbReference>